<proteinExistence type="predicted"/>
<dbReference type="EMBL" id="KZ309483">
    <property type="protein sequence ID" value="KAG8238969.1"/>
    <property type="molecule type" value="Genomic_DNA"/>
</dbReference>
<organism evidence="1 2">
    <name type="scientific">Ladona fulva</name>
    <name type="common">Scarce chaser dragonfly</name>
    <name type="synonym">Libellula fulva</name>
    <dbReference type="NCBI Taxonomy" id="123851"/>
    <lineage>
        <taxon>Eukaryota</taxon>
        <taxon>Metazoa</taxon>
        <taxon>Ecdysozoa</taxon>
        <taxon>Arthropoda</taxon>
        <taxon>Hexapoda</taxon>
        <taxon>Insecta</taxon>
        <taxon>Pterygota</taxon>
        <taxon>Palaeoptera</taxon>
        <taxon>Odonata</taxon>
        <taxon>Epiprocta</taxon>
        <taxon>Anisoptera</taxon>
        <taxon>Libelluloidea</taxon>
        <taxon>Libellulidae</taxon>
        <taxon>Ladona</taxon>
    </lineage>
</organism>
<comment type="caution">
    <text evidence="1">The sequence shown here is derived from an EMBL/GenBank/DDBJ whole genome shotgun (WGS) entry which is preliminary data.</text>
</comment>
<keyword evidence="2" id="KW-1185">Reference proteome</keyword>
<feature type="non-terminal residue" evidence="1">
    <location>
        <position position="1"/>
    </location>
</feature>
<protein>
    <submittedName>
        <fullName evidence="1">Uncharacterized protein</fullName>
    </submittedName>
</protein>
<reference evidence="1" key="1">
    <citation type="submission" date="2013-04" db="EMBL/GenBank/DDBJ databases">
        <authorList>
            <person name="Qu J."/>
            <person name="Murali S.C."/>
            <person name="Bandaranaike D."/>
            <person name="Bellair M."/>
            <person name="Blankenburg K."/>
            <person name="Chao H."/>
            <person name="Dinh H."/>
            <person name="Doddapaneni H."/>
            <person name="Downs B."/>
            <person name="Dugan-Rocha S."/>
            <person name="Elkadiri S."/>
            <person name="Gnanaolivu R.D."/>
            <person name="Hernandez B."/>
            <person name="Javaid M."/>
            <person name="Jayaseelan J.C."/>
            <person name="Lee S."/>
            <person name="Li M."/>
            <person name="Ming W."/>
            <person name="Munidasa M."/>
            <person name="Muniz J."/>
            <person name="Nguyen L."/>
            <person name="Ongeri F."/>
            <person name="Osuji N."/>
            <person name="Pu L.-L."/>
            <person name="Puazo M."/>
            <person name="Qu C."/>
            <person name="Quiroz J."/>
            <person name="Raj R."/>
            <person name="Weissenberger G."/>
            <person name="Xin Y."/>
            <person name="Zou X."/>
            <person name="Han Y."/>
            <person name="Richards S."/>
            <person name="Worley K."/>
            <person name="Muzny D."/>
            <person name="Gibbs R."/>
        </authorList>
    </citation>
    <scope>NUCLEOTIDE SEQUENCE</scope>
    <source>
        <strain evidence="1">Sampled in the wild</strain>
    </source>
</reference>
<dbReference type="Proteomes" id="UP000792457">
    <property type="component" value="Unassembled WGS sequence"/>
</dbReference>
<dbReference type="AlphaFoldDB" id="A0A8K0PD20"/>
<evidence type="ECO:0000313" key="1">
    <source>
        <dbReference type="EMBL" id="KAG8238969.1"/>
    </source>
</evidence>
<gene>
    <name evidence="1" type="ORF">J437_LFUL013950</name>
</gene>
<name>A0A8K0PD20_LADFU</name>
<reference evidence="1" key="2">
    <citation type="submission" date="2017-10" db="EMBL/GenBank/DDBJ databases">
        <title>Ladona fulva Genome sequencing and assembly.</title>
        <authorList>
            <person name="Murali S."/>
            <person name="Richards S."/>
            <person name="Bandaranaike D."/>
            <person name="Bellair M."/>
            <person name="Blankenburg K."/>
            <person name="Chao H."/>
            <person name="Dinh H."/>
            <person name="Doddapaneni H."/>
            <person name="Dugan-Rocha S."/>
            <person name="Elkadiri S."/>
            <person name="Gnanaolivu R."/>
            <person name="Hernandez B."/>
            <person name="Skinner E."/>
            <person name="Javaid M."/>
            <person name="Lee S."/>
            <person name="Li M."/>
            <person name="Ming W."/>
            <person name="Munidasa M."/>
            <person name="Muniz J."/>
            <person name="Nguyen L."/>
            <person name="Hughes D."/>
            <person name="Osuji N."/>
            <person name="Pu L.-L."/>
            <person name="Puazo M."/>
            <person name="Qu C."/>
            <person name="Quiroz J."/>
            <person name="Raj R."/>
            <person name="Weissenberger G."/>
            <person name="Xin Y."/>
            <person name="Zou X."/>
            <person name="Han Y."/>
            <person name="Worley K."/>
            <person name="Muzny D."/>
            <person name="Gibbs R."/>
        </authorList>
    </citation>
    <scope>NUCLEOTIDE SEQUENCE</scope>
    <source>
        <strain evidence="1">Sampled in the wild</strain>
    </source>
</reference>
<sequence length="210" mass="23029">KSITSQISKPVKVPVLKGWLSGIKRQKKSQQKDLIVNCENVTSVDEEKLWRSVLGIFPALLLTNLTEIPHVKTTVCATGCNYGLIMWRPLDLENFILVRFKGMQFLKSHKATVLSALPVARINSENGLKERQLTSAKMPGNVFNDSGVTGKDGLSIDDSWLLGSGIDIPQANGMIIGSTQKVAIQIRIPGQPVPFLLMTTESQVRTTFAA</sequence>
<accession>A0A8K0PD20</accession>
<evidence type="ECO:0000313" key="2">
    <source>
        <dbReference type="Proteomes" id="UP000792457"/>
    </source>
</evidence>